<dbReference type="RefSeq" id="WP_147645738.1">
    <property type="nucleotide sequence ID" value="NZ_CP042806.1"/>
</dbReference>
<feature type="signal peptide" evidence="1">
    <location>
        <begin position="1"/>
        <end position="18"/>
    </location>
</feature>
<dbReference type="GO" id="GO:0008235">
    <property type="term" value="F:metalloexopeptidase activity"/>
    <property type="evidence" value="ECO:0007669"/>
    <property type="project" value="InterPro"/>
</dbReference>
<dbReference type="PROSITE" id="PS00018">
    <property type="entry name" value="EF_HAND_1"/>
    <property type="match status" value="1"/>
</dbReference>
<dbReference type="GO" id="GO:0006508">
    <property type="term" value="P:proteolysis"/>
    <property type="evidence" value="ECO:0007669"/>
    <property type="project" value="InterPro"/>
</dbReference>
<name>A0A5B9E7L2_9BACT</name>
<dbReference type="InterPro" id="IPR003137">
    <property type="entry name" value="PA_domain"/>
</dbReference>
<evidence type="ECO:0000259" key="3">
    <source>
        <dbReference type="Pfam" id="PF04389"/>
    </source>
</evidence>
<reference evidence="4 5" key="1">
    <citation type="submission" date="2019-08" db="EMBL/GenBank/DDBJ databases">
        <title>Complete genome sequence of Terriglobus albidus strain ORNL.</title>
        <authorList>
            <person name="Podar M."/>
        </authorList>
    </citation>
    <scope>NUCLEOTIDE SEQUENCE [LARGE SCALE GENOMIC DNA]</scope>
    <source>
        <strain evidence="4 5">ORNL</strain>
    </source>
</reference>
<protein>
    <submittedName>
        <fullName evidence="4">M20/M25/M40 family metallo-hydrolase</fullName>
    </submittedName>
</protein>
<dbReference type="InterPro" id="IPR007484">
    <property type="entry name" value="Peptidase_M28"/>
</dbReference>
<feature type="domain" description="Peptidase M28" evidence="3">
    <location>
        <begin position="307"/>
        <end position="541"/>
    </location>
</feature>
<dbReference type="EMBL" id="CP042806">
    <property type="protein sequence ID" value="QEE26600.1"/>
    <property type="molecule type" value="Genomic_DNA"/>
</dbReference>
<dbReference type="Proteomes" id="UP000321820">
    <property type="component" value="Chromosome"/>
</dbReference>
<evidence type="ECO:0000313" key="5">
    <source>
        <dbReference type="Proteomes" id="UP000321820"/>
    </source>
</evidence>
<dbReference type="KEGG" id="talb:FTW19_00405"/>
<feature type="chain" id="PRO_5023065078" evidence="1">
    <location>
        <begin position="19"/>
        <end position="564"/>
    </location>
</feature>
<keyword evidence="5" id="KW-1185">Reference proteome</keyword>
<dbReference type="SUPFAM" id="SSF53187">
    <property type="entry name" value="Zn-dependent exopeptidases"/>
    <property type="match status" value="1"/>
</dbReference>
<dbReference type="InterPro" id="IPR018247">
    <property type="entry name" value="EF_Hand_1_Ca_BS"/>
</dbReference>
<sequence length="564" mass="61597">MKRALLPAILLLPSFVPAQNGIPAAERKGFDRITQSDLRKDLVYIASDALRGRLSLQPGDDQAAEWVAKQFAAAGLKPITGEAGTHGYFQPFQLVEYAPDRAASSVTLTRAGKETAFHSPEATGAFKRAVDITAPVVFAGFGITAPELGYDDYKGIDARGKIVLVFDHEPQEDDAHSVFNGTGNTRYATTRVKLKNAQAHGALALLVVAEPNRKHLTNAERSARIGGSVTRTQPLPLQAIQDDEVDIPSILIRDEVLQQLLATSGATGNELQTAIDRDLKPQSRLLPDTQLTVKLRNSRERVGTTVNVAGLLEGSDPKLAAETILITAHHDHDGATPCAAGKGDVDEQGKPTPSSPECIQVWHGADDNGSGTVGVVELARAFAANPERPKRSILFVVFAAEERGLLGAYWMAAHPVRPLATTRTQINFDMIGRDEKPSPQTDGLIEIPADTSNRLNLIGALYSPEYNRVVVEENKQVGLVLDDRFDHEAALNIFFRSDQFPFVLHNIPAFWWFTGFHPDYHHTSDTAEKIDYPKMEKILKLAYLSAWRFGSDAKTPEFIASPKP</sequence>
<keyword evidence="1" id="KW-0732">Signal</keyword>
<dbReference type="OrthoDB" id="233977at2"/>
<dbReference type="Pfam" id="PF04389">
    <property type="entry name" value="Peptidase_M28"/>
    <property type="match status" value="1"/>
</dbReference>
<dbReference type="Gene3D" id="3.40.630.10">
    <property type="entry name" value="Zn peptidases"/>
    <property type="match status" value="1"/>
</dbReference>
<dbReference type="PANTHER" id="PTHR12147:SF26">
    <property type="entry name" value="PEPTIDASE M28 DOMAIN-CONTAINING PROTEIN"/>
    <property type="match status" value="1"/>
</dbReference>
<dbReference type="InterPro" id="IPR046450">
    <property type="entry name" value="PA_dom_sf"/>
</dbReference>
<organism evidence="4 5">
    <name type="scientific">Terriglobus albidus</name>
    <dbReference type="NCBI Taxonomy" id="1592106"/>
    <lineage>
        <taxon>Bacteria</taxon>
        <taxon>Pseudomonadati</taxon>
        <taxon>Acidobacteriota</taxon>
        <taxon>Terriglobia</taxon>
        <taxon>Terriglobales</taxon>
        <taxon>Acidobacteriaceae</taxon>
        <taxon>Terriglobus</taxon>
    </lineage>
</organism>
<dbReference type="InterPro" id="IPR045175">
    <property type="entry name" value="M28_fam"/>
</dbReference>
<proteinExistence type="predicted"/>
<dbReference type="SUPFAM" id="SSF52025">
    <property type="entry name" value="PA domain"/>
    <property type="match status" value="1"/>
</dbReference>
<evidence type="ECO:0000259" key="2">
    <source>
        <dbReference type="Pfam" id="PF02225"/>
    </source>
</evidence>
<gene>
    <name evidence="4" type="ORF">FTW19_00405</name>
</gene>
<dbReference type="Pfam" id="PF02225">
    <property type="entry name" value="PA"/>
    <property type="match status" value="1"/>
</dbReference>
<dbReference type="AlphaFoldDB" id="A0A5B9E7L2"/>
<evidence type="ECO:0000313" key="4">
    <source>
        <dbReference type="EMBL" id="QEE26600.1"/>
    </source>
</evidence>
<dbReference type="PANTHER" id="PTHR12147">
    <property type="entry name" value="METALLOPEPTIDASE M28 FAMILY MEMBER"/>
    <property type="match status" value="1"/>
</dbReference>
<accession>A0A5B9E7L2</accession>
<feature type="domain" description="PA" evidence="2">
    <location>
        <begin position="133"/>
        <end position="259"/>
    </location>
</feature>
<evidence type="ECO:0000256" key="1">
    <source>
        <dbReference type="SAM" id="SignalP"/>
    </source>
</evidence>
<keyword evidence="4" id="KW-0378">Hydrolase</keyword>
<dbReference type="Gene3D" id="3.50.30.30">
    <property type="match status" value="1"/>
</dbReference>